<name>A0ABP3DN46_9GAMM</name>
<dbReference type="RefSeq" id="WP_286304167.1">
    <property type="nucleotide sequence ID" value="NZ_AP027741.1"/>
</dbReference>
<proteinExistence type="predicted"/>
<dbReference type="Proteomes" id="UP001501476">
    <property type="component" value="Unassembled WGS sequence"/>
</dbReference>
<dbReference type="InterPro" id="IPR036046">
    <property type="entry name" value="Acylphosphatase-like_dom_sf"/>
</dbReference>
<feature type="domain" description="BLUF" evidence="1">
    <location>
        <begin position="14"/>
        <end position="105"/>
    </location>
</feature>
<gene>
    <name evidence="2" type="ORF">GCM10008964_27240</name>
</gene>
<evidence type="ECO:0000259" key="1">
    <source>
        <dbReference type="PROSITE" id="PS50925"/>
    </source>
</evidence>
<dbReference type="EMBL" id="BAAADG010000018">
    <property type="protein sequence ID" value="GAA0234454.1"/>
    <property type="molecule type" value="Genomic_DNA"/>
</dbReference>
<reference evidence="3" key="1">
    <citation type="journal article" date="2019" name="Int. J. Syst. Evol. Microbiol.">
        <title>The Global Catalogue of Microorganisms (GCM) 10K type strain sequencing project: providing services to taxonomists for standard genome sequencing and annotation.</title>
        <authorList>
            <consortium name="The Broad Institute Genomics Platform"/>
            <consortium name="The Broad Institute Genome Sequencing Center for Infectious Disease"/>
            <person name="Wu L."/>
            <person name="Ma J."/>
        </authorList>
    </citation>
    <scope>NUCLEOTIDE SEQUENCE [LARGE SCALE GENOMIC DNA]</scope>
    <source>
        <strain evidence="3">JCM 6886</strain>
    </source>
</reference>
<protein>
    <submittedName>
        <fullName evidence="2">BLUF domain-containing protein</fullName>
    </submittedName>
</protein>
<dbReference type="PROSITE" id="PS50925">
    <property type="entry name" value="BLUF"/>
    <property type="match status" value="1"/>
</dbReference>
<evidence type="ECO:0000313" key="2">
    <source>
        <dbReference type="EMBL" id="GAA0234454.1"/>
    </source>
</evidence>
<organism evidence="2 3">
    <name type="scientific">Methylophaga marina</name>
    <dbReference type="NCBI Taxonomy" id="45495"/>
    <lineage>
        <taxon>Bacteria</taxon>
        <taxon>Pseudomonadati</taxon>
        <taxon>Pseudomonadota</taxon>
        <taxon>Gammaproteobacteria</taxon>
        <taxon>Thiotrichales</taxon>
        <taxon>Piscirickettsiaceae</taxon>
        <taxon>Methylophaga</taxon>
    </lineage>
</organism>
<dbReference type="InterPro" id="IPR007024">
    <property type="entry name" value="BLUF_domain"/>
</dbReference>
<dbReference type="Pfam" id="PF04940">
    <property type="entry name" value="BLUF"/>
    <property type="match status" value="1"/>
</dbReference>
<accession>A0ABP3DN46</accession>
<comment type="caution">
    <text evidence="2">The sequence shown here is derived from an EMBL/GenBank/DDBJ whole genome shotgun (WGS) entry which is preliminary data.</text>
</comment>
<sequence>MLLDCHKFSQEVLLYSITYVSSATHAFSQEQLFELLDECRGNNLRENLTGQLLYKNQEFMQVLEGEEEPLKFTFEKICCDKRHKNILILNEGSIDHREFCDWTMGFYNLDNEYEHHIPGYSDILNYPLTGNEFQSQPSLAQILLLSFKDTY</sequence>
<keyword evidence="3" id="KW-1185">Reference proteome</keyword>
<dbReference type="Gene3D" id="3.30.70.100">
    <property type="match status" value="1"/>
</dbReference>
<dbReference type="SMART" id="SM01034">
    <property type="entry name" value="BLUF"/>
    <property type="match status" value="1"/>
</dbReference>
<evidence type="ECO:0000313" key="3">
    <source>
        <dbReference type="Proteomes" id="UP001501476"/>
    </source>
</evidence>
<dbReference type="SUPFAM" id="SSF54975">
    <property type="entry name" value="Acylphosphatase/BLUF domain-like"/>
    <property type="match status" value="1"/>
</dbReference>